<dbReference type="Gene3D" id="3.90.1140.10">
    <property type="entry name" value="Cyclic phosphodiesterase"/>
    <property type="match status" value="1"/>
</dbReference>
<dbReference type="EMBL" id="KQ474076">
    <property type="protein sequence ID" value="KPV76575.1"/>
    <property type="molecule type" value="Genomic_DNA"/>
</dbReference>
<feature type="non-terminal residue" evidence="2">
    <location>
        <position position="193"/>
    </location>
</feature>
<dbReference type="STRING" id="578459.A0A194S7W0"/>
<dbReference type="Proteomes" id="UP000053890">
    <property type="component" value="Unassembled WGS sequence"/>
</dbReference>
<proteinExistence type="predicted"/>
<protein>
    <recommendedName>
        <fullName evidence="4">Phosphoesterase HXTX domain-containing protein</fullName>
    </recommendedName>
</protein>
<evidence type="ECO:0000313" key="3">
    <source>
        <dbReference type="Proteomes" id="UP000053890"/>
    </source>
</evidence>
<sequence length="193" mass="21951">QAPQHGQTKVHRHRPKTSREEEHVYVLSLRLSPPLHDALNTLRTRYFPAERLKVPAHLTLFHALPRSQLERVCADAQRVASATSPFVVTTGRAFLLGKNGVAVAPGVGTEEGASVHAQLRERWEPFLSKQDAKGFKAHWTVQNKVDDEDKVLAAFDEVRDWAKDEGAEGEANGLVLWRYDRGYWRFEREFLFG</sequence>
<dbReference type="GeneID" id="28978893"/>
<dbReference type="AlphaFoldDB" id="A0A194S7W0"/>
<keyword evidence="3" id="KW-1185">Reference proteome</keyword>
<reference evidence="2 3" key="1">
    <citation type="journal article" date="2015" name="Front. Microbiol.">
        <title>Genome sequence of the plant growth promoting endophytic yeast Rhodotorula graminis WP1.</title>
        <authorList>
            <person name="Firrincieli A."/>
            <person name="Otillar R."/>
            <person name="Salamov A."/>
            <person name="Schmutz J."/>
            <person name="Khan Z."/>
            <person name="Redman R.S."/>
            <person name="Fleck N.D."/>
            <person name="Lindquist E."/>
            <person name="Grigoriev I.V."/>
            <person name="Doty S.L."/>
        </authorList>
    </citation>
    <scope>NUCLEOTIDE SEQUENCE [LARGE SCALE GENOMIC DNA]</scope>
    <source>
        <strain evidence="2 3">WP1</strain>
    </source>
</reference>
<organism evidence="2 3">
    <name type="scientific">Rhodotorula graminis (strain WP1)</name>
    <dbReference type="NCBI Taxonomy" id="578459"/>
    <lineage>
        <taxon>Eukaryota</taxon>
        <taxon>Fungi</taxon>
        <taxon>Dikarya</taxon>
        <taxon>Basidiomycota</taxon>
        <taxon>Pucciniomycotina</taxon>
        <taxon>Microbotryomycetes</taxon>
        <taxon>Sporidiobolales</taxon>
        <taxon>Sporidiobolaceae</taxon>
        <taxon>Rhodotorula</taxon>
    </lineage>
</organism>
<dbReference type="RefSeq" id="XP_018272624.1">
    <property type="nucleotide sequence ID" value="XM_018418446.1"/>
</dbReference>
<dbReference type="Pfam" id="PF13563">
    <property type="entry name" value="2_5_RNA_ligase2"/>
    <property type="match status" value="1"/>
</dbReference>
<accession>A0A194S7W0</accession>
<evidence type="ECO:0008006" key="4">
    <source>
        <dbReference type="Google" id="ProtNLM"/>
    </source>
</evidence>
<gene>
    <name evidence="2" type="ORF">RHOBADRAFT_593</name>
</gene>
<feature type="region of interest" description="Disordered" evidence="1">
    <location>
        <begin position="1"/>
        <end position="21"/>
    </location>
</feature>
<dbReference type="InterPro" id="IPR009097">
    <property type="entry name" value="Cyclic_Pdiesterase"/>
</dbReference>
<feature type="non-terminal residue" evidence="2">
    <location>
        <position position="1"/>
    </location>
</feature>
<name>A0A194S7W0_RHOGW</name>
<evidence type="ECO:0000256" key="1">
    <source>
        <dbReference type="SAM" id="MobiDB-lite"/>
    </source>
</evidence>
<dbReference type="SUPFAM" id="SSF55144">
    <property type="entry name" value="LigT-like"/>
    <property type="match status" value="1"/>
</dbReference>
<dbReference type="OrthoDB" id="5364416at2759"/>
<dbReference type="OMA" id="HVTVQNK"/>
<evidence type="ECO:0000313" key="2">
    <source>
        <dbReference type="EMBL" id="KPV76575.1"/>
    </source>
</evidence>